<accession>A0ABW8NLK2</accession>
<dbReference type="Gene3D" id="1.10.10.60">
    <property type="entry name" value="Homeodomain-like"/>
    <property type="match status" value="1"/>
</dbReference>
<dbReference type="InterPro" id="IPR054353">
    <property type="entry name" value="IstA-like_C"/>
</dbReference>
<dbReference type="PROSITE" id="PS50531">
    <property type="entry name" value="HTH_IS21"/>
    <property type="match status" value="1"/>
</dbReference>
<comment type="caution">
    <text evidence="8">The sequence shown here is derived from an EMBL/GenBank/DDBJ whole genome shotgun (WGS) entry which is preliminary data.</text>
</comment>
<dbReference type="PANTHER" id="PTHR35004">
    <property type="entry name" value="TRANSPOSASE RV3428C-RELATED"/>
    <property type="match status" value="1"/>
</dbReference>
<dbReference type="InterPro" id="IPR012337">
    <property type="entry name" value="RNaseH-like_sf"/>
</dbReference>
<dbReference type="SUPFAM" id="SSF53098">
    <property type="entry name" value="Ribonuclease H-like"/>
    <property type="match status" value="1"/>
</dbReference>
<feature type="domain" description="Integrase catalytic" evidence="7">
    <location>
        <begin position="118"/>
        <end position="293"/>
    </location>
</feature>
<evidence type="ECO:0000313" key="9">
    <source>
        <dbReference type="Proteomes" id="UP001620597"/>
    </source>
</evidence>
<proteinExistence type="inferred from homology"/>
<dbReference type="Pfam" id="PF02796">
    <property type="entry name" value="HTH_7"/>
    <property type="match status" value="1"/>
</dbReference>
<sequence>MIHKIKALHDNGNGLSIRAIARELGVSRNTVRKYLNMHEASIDQQQQNPERSKSLDQYRDYLQLWLQRYPNLSAVKLMRRLRDQVPDLAVSDRTIRRYVQTLKQQTASAQARYYKPVLDDLPGVQCQVDPGELRQVKVGEALCTLYFVVFVLSFSRLMYVGLSWKPLDTRQFIQLHDEAFRYFGGVPEECVYDQTKLVVLDEQYRELNLNPLFARYATTIGLHIHACEGYDPESKGKVEAGVKYVKQDALYGEEFDSRDAVAIHVQEWLEQVANCRRHGSTGEVPRQRFEVQEQARLKPYLRPDSLYPDAPQTTRKADKTGLISWAGNKYSVPMAWQNNTVGVEVDDGHLIILDPVSAERLARHELCLEKGQKVINNHHYRDPQQRIPALEQQLIERLGDDSARSLCQHLRQREPKIYKDQLAGILEQIQRYPELPFDVLKSVASREDISARRFGEHLEAEQQAQERERQADTTEPSCPASGPLDLSRYAAVGHSSGQEVRHESA</sequence>
<dbReference type="InterPro" id="IPR009057">
    <property type="entry name" value="Homeodomain-like_sf"/>
</dbReference>
<keyword evidence="3" id="KW-0238">DNA-binding</keyword>
<evidence type="ECO:0000259" key="7">
    <source>
        <dbReference type="PROSITE" id="PS50994"/>
    </source>
</evidence>
<evidence type="ECO:0000313" key="8">
    <source>
        <dbReference type="EMBL" id="MFK4753757.1"/>
    </source>
</evidence>
<keyword evidence="4" id="KW-0233">DNA recombination</keyword>
<name>A0ABW8NLK2_9GAMM</name>
<dbReference type="NCBIfam" id="NF033546">
    <property type="entry name" value="transpos_IS21"/>
    <property type="match status" value="1"/>
</dbReference>
<dbReference type="InterPro" id="IPR017894">
    <property type="entry name" value="HTH_IS21_transposase_type"/>
</dbReference>
<feature type="domain" description="HTH IS21-type" evidence="6">
    <location>
        <begin position="2"/>
        <end position="66"/>
    </location>
</feature>
<dbReference type="RefSeq" id="WP_416206761.1">
    <property type="nucleotide sequence ID" value="NZ_JBBKTX010000020.1"/>
</dbReference>
<dbReference type="EMBL" id="JBBKTX010000020">
    <property type="protein sequence ID" value="MFK4753757.1"/>
    <property type="molecule type" value="Genomic_DNA"/>
</dbReference>
<reference evidence="8 9" key="1">
    <citation type="submission" date="2024-03" db="EMBL/GenBank/DDBJ databases">
        <title>High-quality draft genome sequence of Oceanobacter sp. wDCs-4.</title>
        <authorList>
            <person name="Dong C."/>
        </authorList>
    </citation>
    <scope>NUCLEOTIDE SEQUENCE [LARGE SCALE GENOMIC DNA]</scope>
    <source>
        <strain evidence="9">wDCs-4</strain>
    </source>
</reference>
<keyword evidence="9" id="KW-1185">Reference proteome</keyword>
<dbReference type="Pfam" id="PF22483">
    <property type="entry name" value="Mu-transpos_C_2"/>
    <property type="match status" value="1"/>
</dbReference>
<evidence type="ECO:0000256" key="3">
    <source>
        <dbReference type="ARBA" id="ARBA00023125"/>
    </source>
</evidence>
<evidence type="ECO:0000259" key="6">
    <source>
        <dbReference type="PROSITE" id="PS50531"/>
    </source>
</evidence>
<feature type="region of interest" description="Disordered" evidence="5">
    <location>
        <begin position="459"/>
        <end position="505"/>
    </location>
</feature>
<dbReference type="PANTHER" id="PTHR35004:SF6">
    <property type="entry name" value="TRANSPOSASE"/>
    <property type="match status" value="1"/>
</dbReference>
<evidence type="ECO:0000256" key="4">
    <source>
        <dbReference type="ARBA" id="ARBA00023172"/>
    </source>
</evidence>
<keyword evidence="2" id="KW-0815">Transposition</keyword>
<feature type="compositionally biased region" description="Basic and acidic residues" evidence="5">
    <location>
        <begin position="459"/>
        <end position="472"/>
    </location>
</feature>
<dbReference type="InterPro" id="IPR036397">
    <property type="entry name" value="RNaseH_sf"/>
</dbReference>
<evidence type="ECO:0000256" key="2">
    <source>
        <dbReference type="ARBA" id="ARBA00022578"/>
    </source>
</evidence>
<dbReference type="SUPFAM" id="SSF46689">
    <property type="entry name" value="Homeodomain-like"/>
    <property type="match status" value="1"/>
</dbReference>
<organism evidence="8 9">
    <name type="scientific">Oceanobacter antarcticus</name>
    <dbReference type="NCBI Taxonomy" id="3133425"/>
    <lineage>
        <taxon>Bacteria</taxon>
        <taxon>Pseudomonadati</taxon>
        <taxon>Pseudomonadota</taxon>
        <taxon>Gammaproteobacteria</taxon>
        <taxon>Oceanospirillales</taxon>
        <taxon>Oceanospirillaceae</taxon>
        <taxon>Oceanobacter</taxon>
    </lineage>
</organism>
<evidence type="ECO:0000256" key="5">
    <source>
        <dbReference type="SAM" id="MobiDB-lite"/>
    </source>
</evidence>
<dbReference type="InterPro" id="IPR001584">
    <property type="entry name" value="Integrase_cat-core"/>
</dbReference>
<gene>
    <name evidence="8" type="primary">istA</name>
    <name evidence="8" type="ORF">WG929_15180</name>
</gene>
<comment type="similarity">
    <text evidence="1">Belongs to the transposase IS21/IS408/IS1162 family.</text>
</comment>
<dbReference type="PROSITE" id="PS50994">
    <property type="entry name" value="INTEGRASE"/>
    <property type="match status" value="1"/>
</dbReference>
<evidence type="ECO:0000256" key="1">
    <source>
        <dbReference type="ARBA" id="ARBA00009277"/>
    </source>
</evidence>
<protein>
    <submittedName>
        <fullName evidence="8">IS21 family transposase</fullName>
    </submittedName>
</protein>
<dbReference type="Proteomes" id="UP001620597">
    <property type="component" value="Unassembled WGS sequence"/>
</dbReference>
<dbReference type="InterPro" id="IPR006120">
    <property type="entry name" value="Resolvase_HTH_dom"/>
</dbReference>
<dbReference type="Gene3D" id="3.30.420.10">
    <property type="entry name" value="Ribonuclease H-like superfamily/Ribonuclease H"/>
    <property type="match status" value="1"/>
</dbReference>